<dbReference type="SUPFAM" id="SSF102114">
    <property type="entry name" value="Radical SAM enzymes"/>
    <property type="match status" value="1"/>
</dbReference>
<comment type="cofactor">
    <cofactor evidence="1">
        <name>[4Fe-4S] cluster</name>
        <dbReference type="ChEBI" id="CHEBI:49883"/>
    </cofactor>
</comment>
<evidence type="ECO:0000256" key="1">
    <source>
        <dbReference type="ARBA" id="ARBA00001966"/>
    </source>
</evidence>
<evidence type="ECO:0000313" key="8">
    <source>
        <dbReference type="EMBL" id="QAT63397.1"/>
    </source>
</evidence>
<evidence type="ECO:0000256" key="3">
    <source>
        <dbReference type="ARBA" id="ARBA00022691"/>
    </source>
</evidence>
<evidence type="ECO:0000256" key="6">
    <source>
        <dbReference type="ARBA" id="ARBA00023014"/>
    </source>
</evidence>
<evidence type="ECO:0000313" key="9">
    <source>
        <dbReference type="Proteomes" id="UP000287969"/>
    </source>
</evidence>
<evidence type="ECO:0000256" key="4">
    <source>
        <dbReference type="ARBA" id="ARBA00022723"/>
    </source>
</evidence>
<dbReference type="RefSeq" id="WP_071140790.1">
    <property type="nucleotide sequence ID" value="NZ_CP035282.1"/>
</dbReference>
<dbReference type="SMART" id="SM00729">
    <property type="entry name" value="Elp3"/>
    <property type="match status" value="1"/>
</dbReference>
<dbReference type="InterPro" id="IPR007197">
    <property type="entry name" value="rSAM"/>
</dbReference>
<keyword evidence="2" id="KW-0004">4Fe-4S</keyword>
<protein>
    <submittedName>
        <fullName evidence="8">TIGR01212 family radical SAM protein</fullName>
    </submittedName>
</protein>
<dbReference type="Pfam" id="PF04055">
    <property type="entry name" value="Radical_SAM"/>
    <property type="match status" value="1"/>
</dbReference>
<name>A0A410QHB5_9FIRM</name>
<organism evidence="8 9">
    <name type="scientific">Acidilutibacter cellobiosedens</name>
    <dbReference type="NCBI Taxonomy" id="2507161"/>
    <lineage>
        <taxon>Bacteria</taxon>
        <taxon>Bacillati</taxon>
        <taxon>Bacillota</taxon>
        <taxon>Tissierellia</taxon>
        <taxon>Tissierellales</taxon>
        <taxon>Acidilutibacteraceae</taxon>
        <taxon>Acidilutibacter</taxon>
    </lineage>
</organism>
<dbReference type="SFLD" id="SFLDG01086">
    <property type="entry name" value="elongater_protein-like"/>
    <property type="match status" value="1"/>
</dbReference>
<feature type="domain" description="Radical SAM core" evidence="7">
    <location>
        <begin position="13"/>
        <end position="259"/>
    </location>
</feature>
<dbReference type="SFLD" id="SFLDS00029">
    <property type="entry name" value="Radical_SAM"/>
    <property type="match status" value="1"/>
</dbReference>
<dbReference type="AlphaFoldDB" id="A0A410QHB5"/>
<dbReference type="InterPro" id="IPR058240">
    <property type="entry name" value="rSAM_sf"/>
</dbReference>
<keyword evidence="9" id="KW-1185">Reference proteome</keyword>
<dbReference type="SFLD" id="SFLDG01091">
    <property type="entry name" value="uncharacterized_CHP01210-like"/>
    <property type="match status" value="1"/>
</dbReference>
<dbReference type="GO" id="GO:0051539">
    <property type="term" value="F:4 iron, 4 sulfur cluster binding"/>
    <property type="evidence" value="ECO:0007669"/>
    <property type="project" value="UniProtKB-KW"/>
</dbReference>
<keyword evidence="6" id="KW-0411">Iron-sulfur</keyword>
<dbReference type="EMBL" id="CP035282">
    <property type="protein sequence ID" value="QAT63397.1"/>
    <property type="molecule type" value="Genomic_DNA"/>
</dbReference>
<dbReference type="InterPro" id="IPR039661">
    <property type="entry name" value="ELP3"/>
</dbReference>
<evidence type="ECO:0000259" key="7">
    <source>
        <dbReference type="PROSITE" id="PS51918"/>
    </source>
</evidence>
<dbReference type="GO" id="GO:0003824">
    <property type="term" value="F:catalytic activity"/>
    <property type="evidence" value="ECO:0007669"/>
    <property type="project" value="InterPro"/>
</dbReference>
<dbReference type="Gene3D" id="3.30.750.200">
    <property type="match status" value="1"/>
</dbReference>
<evidence type="ECO:0000256" key="5">
    <source>
        <dbReference type="ARBA" id="ARBA00023004"/>
    </source>
</evidence>
<reference evidence="9" key="1">
    <citation type="submission" date="2019-01" db="EMBL/GenBank/DDBJ databases">
        <title>Draft genomes of a novel of Sporanaerobacter strains.</title>
        <authorList>
            <person name="Ma S."/>
        </authorList>
    </citation>
    <scope>NUCLEOTIDE SEQUENCE [LARGE SCALE GENOMIC DNA]</scope>
    <source>
        <strain evidence="9">NJN-17</strain>
    </source>
</reference>
<dbReference type="InterPro" id="IPR005911">
    <property type="entry name" value="YhcC-like"/>
</dbReference>
<dbReference type="KEGG" id="spoa:EQM13_06180"/>
<dbReference type="Proteomes" id="UP000287969">
    <property type="component" value="Chromosome"/>
</dbReference>
<proteinExistence type="predicted"/>
<dbReference type="InterPro" id="IPR006638">
    <property type="entry name" value="Elp3/MiaA/NifB-like_rSAM"/>
</dbReference>
<dbReference type="GO" id="GO:0046872">
    <property type="term" value="F:metal ion binding"/>
    <property type="evidence" value="ECO:0007669"/>
    <property type="project" value="UniProtKB-KW"/>
</dbReference>
<keyword evidence="5" id="KW-0408">Iron</keyword>
<dbReference type="PANTHER" id="PTHR11135:SF1">
    <property type="entry name" value="PROTEIN YHCC"/>
    <property type="match status" value="1"/>
</dbReference>
<dbReference type="PANTHER" id="PTHR11135">
    <property type="entry name" value="HISTONE ACETYLTRANSFERASE-RELATED"/>
    <property type="match status" value="1"/>
</dbReference>
<dbReference type="Pfam" id="PF16199">
    <property type="entry name" value="Radical_SAM_C"/>
    <property type="match status" value="1"/>
</dbReference>
<dbReference type="InterPro" id="IPR032432">
    <property type="entry name" value="Radical_SAM_C"/>
</dbReference>
<gene>
    <name evidence="8" type="ORF">EQM13_06180</name>
</gene>
<accession>A0A410QHB5</accession>
<keyword evidence="3" id="KW-0949">S-adenosyl-L-methionine</keyword>
<dbReference type="NCBIfam" id="TIGR01212">
    <property type="entry name" value="TIGR01212 family radical SAM protein"/>
    <property type="match status" value="1"/>
</dbReference>
<dbReference type="PROSITE" id="PS51918">
    <property type="entry name" value="RADICAL_SAM"/>
    <property type="match status" value="1"/>
</dbReference>
<evidence type="ECO:0000256" key="2">
    <source>
        <dbReference type="ARBA" id="ARBA00022485"/>
    </source>
</evidence>
<dbReference type="OrthoDB" id="9801689at2"/>
<keyword evidence="4" id="KW-0479">Metal-binding</keyword>
<sequence>MRYNSYSQYLKERFGEKVYKLPINLPLTCPNRDGVLSYGGCIFCGEEGGSFENLPNYLTIREQILKNKDYIRKNYKANKFISYFQKFTNTYVPMNYFREMIANSIDDDIVGISLSTRPDCIGEEYLEYLSDLSKKKDLEITLEIGLQTVNYHTLKIINRGHTLAEFIDSILMCKKYSIRTCVHLILNLPWDTMDDVVEAAKILSALDVNEVKLHALYILNGTVLGDMYKSGKIQLISKDEYIERVITFLEWLKDDIVIQRIIGRAPEEGSLFVNWNESWWKIRDEITKEMEKRNTYQGKKCHYLAGKALKNFKNIK</sequence>